<name>W1XB19_9ZZZZ</name>
<evidence type="ECO:0000313" key="1">
    <source>
        <dbReference type="EMBL" id="ETJ27557.1"/>
    </source>
</evidence>
<protein>
    <submittedName>
        <fullName evidence="1">Uncharacterized protein</fullName>
    </submittedName>
</protein>
<proteinExistence type="predicted"/>
<feature type="non-terminal residue" evidence="1">
    <location>
        <position position="1"/>
    </location>
</feature>
<comment type="caution">
    <text evidence="1">The sequence shown here is derived from an EMBL/GenBank/DDBJ whole genome shotgun (WGS) entry which is preliminary data.</text>
</comment>
<sequence length="28" mass="3368">NSEIVSRVHMYVTVDKEKHMHVIKVKPY</sequence>
<reference evidence="1" key="1">
    <citation type="submission" date="2013-12" db="EMBL/GenBank/DDBJ databases">
        <title>A Varibaculum cambriense genome reconstructed from a premature infant gut community with otherwise low bacterial novelty that shifts toward anaerobic metabolism during the third week of life.</title>
        <authorList>
            <person name="Brown C.T."/>
            <person name="Sharon I."/>
            <person name="Thomas B.C."/>
            <person name="Castelle C.J."/>
            <person name="Morowitz M.J."/>
            <person name="Banfield J.F."/>
        </authorList>
    </citation>
    <scope>NUCLEOTIDE SEQUENCE</scope>
</reference>
<gene>
    <name evidence="1" type="ORF">Q604_UNBC16934G0002</name>
</gene>
<accession>W1XB19</accession>
<dbReference type="AlphaFoldDB" id="W1XB19"/>
<dbReference type="EMBL" id="AZMM01016934">
    <property type="protein sequence ID" value="ETJ27557.1"/>
    <property type="molecule type" value="Genomic_DNA"/>
</dbReference>
<organism evidence="1">
    <name type="scientific">human gut metagenome</name>
    <dbReference type="NCBI Taxonomy" id="408170"/>
    <lineage>
        <taxon>unclassified sequences</taxon>
        <taxon>metagenomes</taxon>
        <taxon>organismal metagenomes</taxon>
    </lineage>
</organism>